<keyword evidence="1" id="KW-0812">Transmembrane</keyword>
<evidence type="ECO:0000313" key="4">
    <source>
        <dbReference type="Proteomes" id="UP001163328"/>
    </source>
</evidence>
<feature type="transmembrane region" description="Helical" evidence="1">
    <location>
        <begin position="181"/>
        <end position="202"/>
    </location>
</feature>
<sequence>MTQIIVKISKFIIGVFIFLLSSIGWAQFDIPTQPKSSSQTSVYDYANLLDASQKKTLESRLINYADTTSTQIVIAIIPSLKGENIGMLTPEWAQKWGIGQKGTDNGVFILLAVDERKIWISPGYGLEHILTAGINGEIIRNVIIPNFKQGDYYQGLYDGTTALMELFSGTYKAKEKNQEEFPAGAILFFAIVVLFLLFAFMSKGGKGGGGNRGHRSGGLDLMDVILLSSLGRSSGGFGGGSSSGGFGGGGFSGGFGGGGFSGGGAGGSW</sequence>
<dbReference type="Pfam" id="PF04536">
    <property type="entry name" value="TPM_phosphatase"/>
    <property type="match status" value="1"/>
</dbReference>
<dbReference type="RefSeq" id="WP_264432445.1">
    <property type="nucleotide sequence ID" value="NZ_CP081495.1"/>
</dbReference>
<keyword evidence="1" id="KW-0472">Membrane</keyword>
<dbReference type="PANTHER" id="PTHR30373:SF2">
    <property type="entry name" value="UPF0603 PROTEIN YGCG"/>
    <property type="match status" value="1"/>
</dbReference>
<proteinExistence type="predicted"/>
<dbReference type="InterPro" id="IPR007621">
    <property type="entry name" value="TPM_dom"/>
</dbReference>
<accession>A0ABY6LX76</accession>
<reference evidence="3" key="1">
    <citation type="submission" date="2021-08" db="EMBL/GenBank/DDBJ databases">
        <title>Flavobacterium sp. strain CC-SYL302.</title>
        <authorList>
            <person name="Lin S.-Y."/>
            <person name="Lee T.-H."/>
            <person name="Young C.-C."/>
        </authorList>
    </citation>
    <scope>NUCLEOTIDE SEQUENCE</scope>
    <source>
        <strain evidence="3">CC-SYL302</strain>
    </source>
</reference>
<protein>
    <submittedName>
        <fullName evidence="3">TPM domain-containing protein</fullName>
    </submittedName>
</protein>
<evidence type="ECO:0000313" key="3">
    <source>
        <dbReference type="EMBL" id="UYW00572.1"/>
    </source>
</evidence>
<keyword evidence="1" id="KW-1133">Transmembrane helix</keyword>
<gene>
    <name evidence="3" type="ORF">K5I29_08440</name>
</gene>
<dbReference type="Proteomes" id="UP001163328">
    <property type="component" value="Chromosome"/>
</dbReference>
<organism evidence="3 4">
    <name type="scientific">Flavobacterium agricola</name>
    <dbReference type="NCBI Taxonomy" id="2870839"/>
    <lineage>
        <taxon>Bacteria</taxon>
        <taxon>Pseudomonadati</taxon>
        <taxon>Bacteroidota</taxon>
        <taxon>Flavobacteriia</taxon>
        <taxon>Flavobacteriales</taxon>
        <taxon>Flavobacteriaceae</taxon>
        <taxon>Flavobacterium</taxon>
    </lineage>
</organism>
<name>A0ABY6LX76_9FLAO</name>
<keyword evidence="4" id="KW-1185">Reference proteome</keyword>
<dbReference type="Gene3D" id="3.10.310.50">
    <property type="match status" value="1"/>
</dbReference>
<evidence type="ECO:0000256" key="1">
    <source>
        <dbReference type="SAM" id="Phobius"/>
    </source>
</evidence>
<dbReference type="EMBL" id="CP081495">
    <property type="protein sequence ID" value="UYW00572.1"/>
    <property type="molecule type" value="Genomic_DNA"/>
</dbReference>
<dbReference type="PANTHER" id="PTHR30373">
    <property type="entry name" value="UPF0603 PROTEIN YGCG"/>
    <property type="match status" value="1"/>
</dbReference>
<feature type="domain" description="TPM" evidence="2">
    <location>
        <begin position="42"/>
        <end position="165"/>
    </location>
</feature>
<evidence type="ECO:0000259" key="2">
    <source>
        <dbReference type="Pfam" id="PF04536"/>
    </source>
</evidence>